<dbReference type="AlphaFoldDB" id="A0A6G4U360"/>
<dbReference type="EMBL" id="JAAKZV010000073">
    <property type="protein sequence ID" value="NGN65798.1"/>
    <property type="molecule type" value="Genomic_DNA"/>
</dbReference>
<evidence type="ECO:0000313" key="1">
    <source>
        <dbReference type="EMBL" id="NGN65798.1"/>
    </source>
</evidence>
<accession>A0A6G4U360</accession>
<dbReference type="Proteomes" id="UP000481583">
    <property type="component" value="Unassembled WGS sequence"/>
</dbReference>
<protein>
    <submittedName>
        <fullName evidence="1">Uncharacterized protein</fullName>
    </submittedName>
</protein>
<organism evidence="1 2">
    <name type="scientific">Streptomyces coryli</name>
    <dbReference type="NCBI Taxonomy" id="1128680"/>
    <lineage>
        <taxon>Bacteria</taxon>
        <taxon>Bacillati</taxon>
        <taxon>Actinomycetota</taxon>
        <taxon>Actinomycetes</taxon>
        <taxon>Kitasatosporales</taxon>
        <taxon>Streptomycetaceae</taxon>
        <taxon>Streptomyces</taxon>
    </lineage>
</organism>
<reference evidence="1 2" key="1">
    <citation type="submission" date="2020-02" db="EMBL/GenBank/DDBJ databases">
        <title>Whole-genome analyses of novel actinobacteria.</title>
        <authorList>
            <person name="Sahin N."/>
        </authorList>
    </citation>
    <scope>NUCLEOTIDE SEQUENCE [LARGE SCALE GENOMIC DNA]</scope>
    <source>
        <strain evidence="1 2">A7024</strain>
    </source>
</reference>
<comment type="caution">
    <text evidence="1">The sequence shown here is derived from an EMBL/GenBank/DDBJ whole genome shotgun (WGS) entry which is preliminary data.</text>
</comment>
<proteinExistence type="predicted"/>
<evidence type="ECO:0000313" key="2">
    <source>
        <dbReference type="Proteomes" id="UP000481583"/>
    </source>
</evidence>
<name>A0A6G4U360_9ACTN</name>
<gene>
    <name evidence="1" type="ORF">G5C51_18095</name>
</gene>
<keyword evidence="2" id="KW-1185">Reference proteome</keyword>
<sequence>MDDVEFGVRLLANTPTHEGRDPELLRRWAVAAMEFGAGSLRPLRGHDARSAAGDGCAAQGDRGEEAGGRAGHAAGVRVVESTGGLDPDRLLLARFRSKPTPTVELFTDTLALADEVVELLGWQAWFPAGSTRQAAIVHEEAHERLHHDKAKRAALKQRVGHRILGGLMPAYVAGADELAAHAAAQQALGLPRSPLLLTAALARAADFVREN</sequence>